<evidence type="ECO:0000313" key="2">
    <source>
        <dbReference type="EMBL" id="KAL1623575.1"/>
    </source>
</evidence>
<feature type="non-terminal residue" evidence="2">
    <location>
        <position position="123"/>
    </location>
</feature>
<evidence type="ECO:0000256" key="1">
    <source>
        <dbReference type="SAM" id="MobiDB-lite"/>
    </source>
</evidence>
<reference evidence="2 3" key="1">
    <citation type="submission" date="2024-02" db="EMBL/GenBank/DDBJ databases">
        <title>De novo assembly and annotation of 12 fungi associated with fruit tree decline syndrome in Ontario, Canada.</title>
        <authorList>
            <person name="Sulman M."/>
            <person name="Ellouze W."/>
            <person name="Ilyukhin E."/>
        </authorList>
    </citation>
    <scope>NUCLEOTIDE SEQUENCE [LARGE SCALE GENOMIC DNA]</scope>
    <source>
        <strain evidence="2 3">M1-105</strain>
    </source>
</reference>
<proteinExistence type="predicted"/>
<comment type="caution">
    <text evidence="2">The sequence shown here is derived from an EMBL/GenBank/DDBJ whole genome shotgun (WGS) entry which is preliminary data.</text>
</comment>
<sequence>MDAINDLPVRMSTPPPAYSPPQRCYHMRPGTTQPSAYVPRGHPRAIQIGHPAEKQILFYKPTGIKARPAPPYDDDDDDDDDDERQRHQHRGDDACSWTPPDQQASKLEARIRALEAQLAAQAG</sequence>
<feature type="compositionally biased region" description="Acidic residues" evidence="1">
    <location>
        <begin position="72"/>
        <end position="82"/>
    </location>
</feature>
<dbReference type="EMBL" id="JAJVDC020000119">
    <property type="protein sequence ID" value="KAL1623575.1"/>
    <property type="molecule type" value="Genomic_DNA"/>
</dbReference>
<keyword evidence="3" id="KW-1185">Reference proteome</keyword>
<feature type="region of interest" description="Disordered" evidence="1">
    <location>
        <begin position="1"/>
        <end position="105"/>
    </location>
</feature>
<organism evidence="2 3">
    <name type="scientific">Neofusicoccum ribis</name>
    <dbReference type="NCBI Taxonomy" id="45134"/>
    <lineage>
        <taxon>Eukaryota</taxon>
        <taxon>Fungi</taxon>
        <taxon>Dikarya</taxon>
        <taxon>Ascomycota</taxon>
        <taxon>Pezizomycotina</taxon>
        <taxon>Dothideomycetes</taxon>
        <taxon>Dothideomycetes incertae sedis</taxon>
        <taxon>Botryosphaeriales</taxon>
        <taxon>Botryosphaeriaceae</taxon>
        <taxon>Neofusicoccum</taxon>
    </lineage>
</organism>
<gene>
    <name evidence="2" type="ORF">SLS56_008279</name>
</gene>
<name>A0ABR3SKP2_9PEZI</name>
<dbReference type="Proteomes" id="UP001521116">
    <property type="component" value="Unassembled WGS sequence"/>
</dbReference>
<protein>
    <submittedName>
        <fullName evidence="2">Uncharacterized protein</fullName>
    </submittedName>
</protein>
<evidence type="ECO:0000313" key="3">
    <source>
        <dbReference type="Proteomes" id="UP001521116"/>
    </source>
</evidence>
<accession>A0ABR3SKP2</accession>